<dbReference type="Proteomes" id="UP000783742">
    <property type="component" value="Unassembled WGS sequence"/>
</dbReference>
<reference evidence="2 3" key="1">
    <citation type="submission" date="2021-06" db="EMBL/GenBank/DDBJ databases">
        <authorList>
            <person name="Sun Q."/>
            <person name="Li D."/>
        </authorList>
    </citation>
    <scope>NUCLEOTIDE SEQUENCE [LARGE SCALE GENOMIC DNA]</scope>
    <source>
        <strain evidence="2 3">MSJ-1</strain>
    </source>
</reference>
<name>A0ABS6FHQ5_9FIRM</name>
<organism evidence="2 3">
    <name type="scientific">Peptoniphilus ovalis</name>
    <dbReference type="NCBI Taxonomy" id="2841503"/>
    <lineage>
        <taxon>Bacteria</taxon>
        <taxon>Bacillati</taxon>
        <taxon>Bacillota</taxon>
        <taxon>Tissierellia</taxon>
        <taxon>Tissierellales</taxon>
        <taxon>Peptoniphilaceae</taxon>
        <taxon>Peptoniphilus</taxon>
    </lineage>
</organism>
<dbReference type="RefSeq" id="WP_216549409.1">
    <property type="nucleotide sequence ID" value="NZ_JAHLQO010000004.1"/>
</dbReference>
<evidence type="ECO:0000313" key="2">
    <source>
        <dbReference type="EMBL" id="MBU5669573.1"/>
    </source>
</evidence>
<evidence type="ECO:0000313" key="3">
    <source>
        <dbReference type="Proteomes" id="UP000783742"/>
    </source>
</evidence>
<keyword evidence="1" id="KW-0175">Coiled coil</keyword>
<feature type="coiled-coil region" evidence="1">
    <location>
        <begin position="32"/>
        <end position="82"/>
    </location>
</feature>
<accession>A0ABS6FHQ5</accession>
<dbReference type="EMBL" id="JAHLQO010000004">
    <property type="protein sequence ID" value="MBU5669573.1"/>
    <property type="molecule type" value="Genomic_DNA"/>
</dbReference>
<sequence length="87" mass="10572">MKWKGAKVKALPLQRAIEQLKHLKYRLSLLYHKESKMEIERLKNDYKFAEMLYYKLQDKGLKEEIKKNMEDIENKINQLRGEKTCEI</sequence>
<gene>
    <name evidence="2" type="ORF">KQI68_06930</name>
</gene>
<protein>
    <submittedName>
        <fullName evidence="2">Uncharacterized protein</fullName>
    </submittedName>
</protein>
<comment type="caution">
    <text evidence="2">The sequence shown here is derived from an EMBL/GenBank/DDBJ whole genome shotgun (WGS) entry which is preliminary data.</text>
</comment>
<proteinExistence type="predicted"/>
<keyword evidence="3" id="KW-1185">Reference proteome</keyword>
<evidence type="ECO:0000256" key="1">
    <source>
        <dbReference type="SAM" id="Coils"/>
    </source>
</evidence>